<evidence type="ECO:0000313" key="2">
    <source>
        <dbReference type="Proteomes" id="UP000033651"/>
    </source>
</evidence>
<protein>
    <submittedName>
        <fullName evidence="1">Uncharacterized protein</fullName>
    </submittedName>
</protein>
<dbReference type="RefSeq" id="WP_045829881.1">
    <property type="nucleotide sequence ID" value="NZ_JZRB01000025.1"/>
</dbReference>
<keyword evidence="2" id="KW-1185">Reference proteome</keyword>
<accession>A0A0F3KMV9</accession>
<gene>
    <name evidence="1" type="ORF">VI08_12325</name>
</gene>
<dbReference type="PATRIC" id="fig|345309.4.peg.1809"/>
<reference evidence="1 2" key="1">
    <citation type="submission" date="2015-03" db="EMBL/GenBank/DDBJ databases">
        <title>Draft genome sequence of Luteibacter yeojuensis strain SU11.</title>
        <authorList>
            <person name="Sulaiman J."/>
            <person name="Priya K."/>
            <person name="Chan K.-G."/>
        </authorList>
    </citation>
    <scope>NUCLEOTIDE SEQUENCE [LARGE SCALE GENOMIC DNA]</scope>
    <source>
        <strain evidence="1 2">SU11</strain>
    </source>
</reference>
<dbReference type="AlphaFoldDB" id="A0A0F3KMV9"/>
<comment type="caution">
    <text evidence="1">The sequence shown here is derived from an EMBL/GenBank/DDBJ whole genome shotgun (WGS) entry which is preliminary data.</text>
</comment>
<evidence type="ECO:0000313" key="1">
    <source>
        <dbReference type="EMBL" id="KJV32516.1"/>
    </source>
</evidence>
<organism evidence="1 2">
    <name type="scientific">Luteibacter yeojuensis</name>
    <dbReference type="NCBI Taxonomy" id="345309"/>
    <lineage>
        <taxon>Bacteria</taxon>
        <taxon>Pseudomonadati</taxon>
        <taxon>Pseudomonadota</taxon>
        <taxon>Gammaproteobacteria</taxon>
        <taxon>Lysobacterales</taxon>
        <taxon>Rhodanobacteraceae</taxon>
        <taxon>Luteibacter</taxon>
    </lineage>
</organism>
<sequence>MATDTAPRTDTFRTLQQLADTALLARSPLDEDDCRALEGVGLVASDDGYWRITAKGRQALSMRPFGMHGR</sequence>
<name>A0A0F3KMV9_9GAMM</name>
<proteinExistence type="predicted"/>
<dbReference type="EMBL" id="JZRB01000025">
    <property type="protein sequence ID" value="KJV32516.1"/>
    <property type="molecule type" value="Genomic_DNA"/>
</dbReference>
<dbReference type="Proteomes" id="UP000033651">
    <property type="component" value="Unassembled WGS sequence"/>
</dbReference>